<reference evidence="2 3" key="1">
    <citation type="submission" date="2024-01" db="EMBL/GenBank/DDBJ databases">
        <title>The genomes of 5 underutilized Papilionoideae crops provide insights into root nodulation and disease resistanc.</title>
        <authorList>
            <person name="Jiang F."/>
        </authorList>
    </citation>
    <scope>NUCLEOTIDE SEQUENCE [LARGE SCALE GENOMIC DNA]</scope>
    <source>
        <strain evidence="2">LVBAO_FW01</strain>
        <tissue evidence="2">Leaves</tissue>
    </source>
</reference>
<accession>A0AAN9M5Y7</accession>
<proteinExistence type="predicted"/>
<evidence type="ECO:0000313" key="3">
    <source>
        <dbReference type="Proteomes" id="UP001367508"/>
    </source>
</evidence>
<feature type="region of interest" description="Disordered" evidence="1">
    <location>
        <begin position="41"/>
        <end position="81"/>
    </location>
</feature>
<keyword evidence="3" id="KW-1185">Reference proteome</keyword>
<gene>
    <name evidence="2" type="ORF">VNO77_16491</name>
</gene>
<sequence>MSDSEITYQSYFVAPSEFSTNNNGDIRDCATSRPAANNIAARNEKQGKTKAGRKAVGSQKTIGGKKKRPALGKGTPSPTNNNVPPRLCIGLYVCVDYDGRRSLGTATSYDPKTKLFQVEFDDERKEYMDQKDVLKNMAREPDIMEAQEELKASMNAEKSTLNQEKRPATDDAPTSTRKRGNTSTTNVTKVPHVACRMRAING</sequence>
<dbReference type="EMBL" id="JAYMYQ010000003">
    <property type="protein sequence ID" value="KAK7345878.1"/>
    <property type="molecule type" value="Genomic_DNA"/>
</dbReference>
<evidence type="ECO:0000313" key="2">
    <source>
        <dbReference type="EMBL" id="KAK7345878.1"/>
    </source>
</evidence>
<evidence type="ECO:0000256" key="1">
    <source>
        <dbReference type="SAM" id="MobiDB-lite"/>
    </source>
</evidence>
<dbReference type="AlphaFoldDB" id="A0AAN9M5Y7"/>
<name>A0AAN9M5Y7_CANGL</name>
<protein>
    <submittedName>
        <fullName evidence="2">Uncharacterized protein</fullName>
    </submittedName>
</protein>
<organism evidence="2 3">
    <name type="scientific">Canavalia gladiata</name>
    <name type="common">Sword bean</name>
    <name type="synonym">Dolichos gladiatus</name>
    <dbReference type="NCBI Taxonomy" id="3824"/>
    <lineage>
        <taxon>Eukaryota</taxon>
        <taxon>Viridiplantae</taxon>
        <taxon>Streptophyta</taxon>
        <taxon>Embryophyta</taxon>
        <taxon>Tracheophyta</taxon>
        <taxon>Spermatophyta</taxon>
        <taxon>Magnoliopsida</taxon>
        <taxon>eudicotyledons</taxon>
        <taxon>Gunneridae</taxon>
        <taxon>Pentapetalae</taxon>
        <taxon>rosids</taxon>
        <taxon>fabids</taxon>
        <taxon>Fabales</taxon>
        <taxon>Fabaceae</taxon>
        <taxon>Papilionoideae</taxon>
        <taxon>50 kb inversion clade</taxon>
        <taxon>NPAAA clade</taxon>
        <taxon>indigoferoid/millettioid clade</taxon>
        <taxon>Phaseoleae</taxon>
        <taxon>Canavalia</taxon>
    </lineage>
</organism>
<feature type="region of interest" description="Disordered" evidence="1">
    <location>
        <begin position="156"/>
        <end position="187"/>
    </location>
</feature>
<dbReference type="Proteomes" id="UP001367508">
    <property type="component" value="Unassembled WGS sequence"/>
</dbReference>
<comment type="caution">
    <text evidence="2">The sequence shown here is derived from an EMBL/GenBank/DDBJ whole genome shotgun (WGS) entry which is preliminary data.</text>
</comment>